<protein>
    <submittedName>
        <fullName evidence="1">Uncharacterized protein</fullName>
    </submittedName>
</protein>
<name>A0A9W9ZSQ7_9CNID</name>
<accession>A0A9W9ZSQ7</accession>
<dbReference type="InterPro" id="IPR022122">
    <property type="entry name" value="DUF3657"/>
</dbReference>
<reference evidence="1" key="1">
    <citation type="submission" date="2023-01" db="EMBL/GenBank/DDBJ databases">
        <title>Genome assembly of the deep-sea coral Lophelia pertusa.</title>
        <authorList>
            <person name="Herrera S."/>
            <person name="Cordes E."/>
        </authorList>
    </citation>
    <scope>NUCLEOTIDE SEQUENCE</scope>
    <source>
        <strain evidence="1">USNM1676648</strain>
        <tissue evidence="1">Polyp</tissue>
    </source>
</reference>
<dbReference type="EMBL" id="MU825874">
    <property type="protein sequence ID" value="KAJ7387032.1"/>
    <property type="molecule type" value="Genomic_DNA"/>
</dbReference>
<sequence>MSGDLQATIEFAVEFSTFHNIDLFQRGYYHIRCTLKPPVKAAACTEAEKTLEVGSDIQGPEYRFGATISPSGGTAISKTFQILYRNESIVLNDSFVFRLQMLVNSDKVVQEIDQADYEMTVELFFSDSDYGVDSVDSLTVASTQTLKLHMSCVKGLHHHVPILFDYYHFAVMDTTIHATVTALGLPDNSIVRPVKNSWLGKQPSNPRVSTPTFYVALFSNKALAPQSSKTSLVEKQLHFAYDTHRALCSTLLSAQTNLLAYFQCLTELLPDNQRMEIGMVDYGEKLDALCSTVEATVGCEETFSQVCSDLNNLSSELSLAWSQFLEFFTLNKAILPFMRKEHHNQRLSHFSEAFSLRSIHGMNFKAHQISCFNNIRAWLRASRDLVITRPFLQYKWSVLC</sequence>
<dbReference type="OrthoDB" id="273452at2759"/>
<evidence type="ECO:0000313" key="2">
    <source>
        <dbReference type="Proteomes" id="UP001163046"/>
    </source>
</evidence>
<comment type="caution">
    <text evidence="1">The sequence shown here is derived from an EMBL/GenBank/DDBJ whole genome shotgun (WGS) entry which is preliminary data.</text>
</comment>
<dbReference type="Pfam" id="PF12394">
    <property type="entry name" value="DUF3657"/>
    <property type="match status" value="1"/>
</dbReference>
<dbReference type="Proteomes" id="UP001163046">
    <property type="component" value="Unassembled WGS sequence"/>
</dbReference>
<evidence type="ECO:0000313" key="1">
    <source>
        <dbReference type="EMBL" id="KAJ7387032.1"/>
    </source>
</evidence>
<proteinExistence type="predicted"/>
<dbReference type="AlphaFoldDB" id="A0A9W9ZSQ7"/>
<keyword evidence="2" id="KW-1185">Reference proteome</keyword>
<organism evidence="1 2">
    <name type="scientific">Desmophyllum pertusum</name>
    <dbReference type="NCBI Taxonomy" id="174260"/>
    <lineage>
        <taxon>Eukaryota</taxon>
        <taxon>Metazoa</taxon>
        <taxon>Cnidaria</taxon>
        <taxon>Anthozoa</taxon>
        <taxon>Hexacorallia</taxon>
        <taxon>Scleractinia</taxon>
        <taxon>Caryophylliina</taxon>
        <taxon>Caryophylliidae</taxon>
        <taxon>Desmophyllum</taxon>
    </lineage>
</organism>
<gene>
    <name evidence="1" type="ORF">OS493_003995</name>
</gene>